<dbReference type="EMBL" id="BAAAMY010000006">
    <property type="protein sequence ID" value="GAA1924856.1"/>
    <property type="molecule type" value="Genomic_DNA"/>
</dbReference>
<keyword evidence="4" id="KW-1185">Reference proteome</keyword>
<evidence type="ECO:0000313" key="3">
    <source>
        <dbReference type="EMBL" id="GAA1924856.1"/>
    </source>
</evidence>
<evidence type="ECO:0000256" key="2">
    <source>
        <dbReference type="SAM" id="Phobius"/>
    </source>
</evidence>
<protein>
    <submittedName>
        <fullName evidence="3">Uncharacterized protein</fullName>
    </submittedName>
</protein>
<reference evidence="3 4" key="1">
    <citation type="journal article" date="2019" name="Int. J. Syst. Evol. Microbiol.">
        <title>The Global Catalogue of Microorganisms (GCM) 10K type strain sequencing project: providing services to taxonomists for standard genome sequencing and annotation.</title>
        <authorList>
            <consortium name="The Broad Institute Genomics Platform"/>
            <consortium name="The Broad Institute Genome Sequencing Center for Infectious Disease"/>
            <person name="Wu L."/>
            <person name="Ma J."/>
        </authorList>
    </citation>
    <scope>NUCLEOTIDE SEQUENCE [LARGE SCALE GENOMIC DNA]</scope>
    <source>
        <strain evidence="3 4">JCM 14046</strain>
    </source>
</reference>
<evidence type="ECO:0000256" key="1">
    <source>
        <dbReference type="SAM" id="MobiDB-lite"/>
    </source>
</evidence>
<sequence length="173" mass="19313">MEELRISIQSVAVLVAIGGLFAALRIAKADRRAADLRAEKDREEAERRATEARREESLRSQRADERARWEADRRFRLELLIRLSVNLEHGGSTDAGERKRLGAEASALIAALGPEVLPELHSLRGSEEHIAEVQARMAEKGPDRWTWAENAASVAFALQRVQAERSPDNDPVT</sequence>
<dbReference type="RefSeq" id="WP_344008191.1">
    <property type="nucleotide sequence ID" value="NZ_BAAAMY010000006.1"/>
</dbReference>
<accession>A0ABN2PPH2</accession>
<keyword evidence="2" id="KW-0472">Membrane</keyword>
<feature type="region of interest" description="Disordered" evidence="1">
    <location>
        <begin position="37"/>
        <end position="63"/>
    </location>
</feature>
<dbReference type="Proteomes" id="UP001501612">
    <property type="component" value="Unassembled WGS sequence"/>
</dbReference>
<proteinExistence type="predicted"/>
<keyword evidence="2" id="KW-1133">Transmembrane helix</keyword>
<name>A0ABN2PPH2_9ACTN</name>
<evidence type="ECO:0000313" key="4">
    <source>
        <dbReference type="Proteomes" id="UP001501612"/>
    </source>
</evidence>
<organism evidence="3 4">
    <name type="scientific">Nocardioides lentus</name>
    <dbReference type="NCBI Taxonomy" id="338077"/>
    <lineage>
        <taxon>Bacteria</taxon>
        <taxon>Bacillati</taxon>
        <taxon>Actinomycetota</taxon>
        <taxon>Actinomycetes</taxon>
        <taxon>Propionibacteriales</taxon>
        <taxon>Nocardioidaceae</taxon>
        <taxon>Nocardioides</taxon>
    </lineage>
</organism>
<keyword evidence="2" id="KW-0812">Transmembrane</keyword>
<feature type="transmembrane region" description="Helical" evidence="2">
    <location>
        <begin position="6"/>
        <end position="27"/>
    </location>
</feature>
<comment type="caution">
    <text evidence="3">The sequence shown here is derived from an EMBL/GenBank/DDBJ whole genome shotgun (WGS) entry which is preliminary data.</text>
</comment>
<gene>
    <name evidence="3" type="ORF">GCM10009737_28210</name>
</gene>